<dbReference type="PANTHER" id="PTHR33375:SF1">
    <property type="entry name" value="CHROMOSOME-PARTITIONING PROTEIN PARB-RELATED"/>
    <property type="match status" value="1"/>
</dbReference>
<dbReference type="Proteomes" id="UP000051557">
    <property type="component" value="Unassembled WGS sequence"/>
</dbReference>
<evidence type="ECO:0000256" key="1">
    <source>
        <dbReference type="ARBA" id="ARBA00006295"/>
    </source>
</evidence>
<dbReference type="GO" id="GO:0007059">
    <property type="term" value="P:chromosome segregation"/>
    <property type="evidence" value="ECO:0007669"/>
    <property type="project" value="UniProtKB-KW"/>
</dbReference>
<keyword evidence="2" id="KW-0159">Chromosome partition</keyword>
<dbReference type="GO" id="GO:0003677">
    <property type="term" value="F:DNA binding"/>
    <property type="evidence" value="ECO:0007669"/>
    <property type="project" value="UniProtKB-KW"/>
</dbReference>
<feature type="domain" description="ParB-like N-terminal" evidence="4">
    <location>
        <begin position="41"/>
        <end position="132"/>
    </location>
</feature>
<reference evidence="5 6" key="1">
    <citation type="submission" date="2015-10" db="EMBL/GenBank/DDBJ databases">
        <title>Metagenome-Assembled Genomes uncover a global brackish microbiome.</title>
        <authorList>
            <person name="Hugerth L.W."/>
            <person name="Larsson J."/>
            <person name="Alneberg J."/>
            <person name="Lindh M.V."/>
            <person name="Legrand C."/>
            <person name="Pinhassi J."/>
            <person name="Andersson A.F."/>
        </authorList>
    </citation>
    <scope>NUCLEOTIDE SEQUENCE [LARGE SCALE GENOMIC DNA]</scope>
    <source>
        <strain evidence="5">BACL9 MAG-120820-bin42</strain>
    </source>
</reference>
<dbReference type="FunFam" id="3.90.1530.30:FF:000001">
    <property type="entry name" value="Chromosome partitioning protein ParB"/>
    <property type="match status" value="1"/>
</dbReference>
<dbReference type="PANTHER" id="PTHR33375">
    <property type="entry name" value="CHROMOSOME-PARTITIONING PROTEIN PARB-RELATED"/>
    <property type="match status" value="1"/>
</dbReference>
<organism evidence="5 6">
    <name type="scientific">Verrucomicrobia subdivision 6 bacterium BACL9 MAG-120820-bin42</name>
    <dbReference type="NCBI Taxonomy" id="1655634"/>
    <lineage>
        <taxon>Bacteria</taxon>
        <taxon>Pseudomonadati</taxon>
        <taxon>Verrucomicrobiota</taxon>
        <taxon>Verrucomicrobiia</taxon>
        <taxon>Verrucomicrobiales</taxon>
        <taxon>Verrucomicrobia subdivision 6</taxon>
    </lineage>
</organism>
<dbReference type="Gene3D" id="3.90.1530.30">
    <property type="match status" value="1"/>
</dbReference>
<dbReference type="FunFam" id="1.10.10.2830:FF:000001">
    <property type="entry name" value="Chromosome partitioning protein ParB"/>
    <property type="match status" value="1"/>
</dbReference>
<sequence length="301" mass="32823">MAKSPLGRGLGALLGGTPAGSPPTGSLVSPVVRSEEGERILQLSITELAPSPLQPRRVFAEENLAELVDSIRARGIFQPLIVRRSPKGLGFELIAGERRWRAARKLALAKVPVIVREATDQQVLELALIENLQRAELDPVEEADGYATLIETFGLKQEEVAERVGKNRATVANALRLRALPSEVRDLLRSKQISVGHAKAILGLSEGAAQSAIAREVVKRGLSVRQAEALVRRQMSGTRGRKKGRGSQLADWRDLELKLQRATGTRARIVGKVERGHIELPYTSPEELERLSTHLGVRPAI</sequence>
<dbReference type="SUPFAM" id="SSF110849">
    <property type="entry name" value="ParB/Sulfiredoxin"/>
    <property type="match status" value="1"/>
</dbReference>
<dbReference type="EMBL" id="LIDM01000001">
    <property type="protein sequence ID" value="KRP33434.1"/>
    <property type="molecule type" value="Genomic_DNA"/>
</dbReference>
<accession>A0A0R2XB75</accession>
<proteinExistence type="inferred from homology"/>
<evidence type="ECO:0000313" key="6">
    <source>
        <dbReference type="Proteomes" id="UP000051557"/>
    </source>
</evidence>
<dbReference type="InterPro" id="IPR050336">
    <property type="entry name" value="Chromosome_partition/occlusion"/>
</dbReference>
<dbReference type="InterPro" id="IPR003115">
    <property type="entry name" value="ParB_N"/>
</dbReference>
<evidence type="ECO:0000256" key="3">
    <source>
        <dbReference type="ARBA" id="ARBA00023125"/>
    </source>
</evidence>
<dbReference type="InterPro" id="IPR036086">
    <property type="entry name" value="ParB/Sulfiredoxin_sf"/>
</dbReference>
<dbReference type="AlphaFoldDB" id="A0A0R2XB75"/>
<gene>
    <name evidence="5" type="ORF">ABS32_00095</name>
</gene>
<dbReference type="GO" id="GO:0045881">
    <property type="term" value="P:positive regulation of sporulation resulting in formation of a cellular spore"/>
    <property type="evidence" value="ECO:0007669"/>
    <property type="project" value="TreeGrafter"/>
</dbReference>
<evidence type="ECO:0000256" key="2">
    <source>
        <dbReference type="ARBA" id="ARBA00022829"/>
    </source>
</evidence>
<name>A0A0R2XB75_9BACT</name>
<keyword evidence="3" id="KW-0238">DNA-binding</keyword>
<dbReference type="GO" id="GO:0005694">
    <property type="term" value="C:chromosome"/>
    <property type="evidence" value="ECO:0007669"/>
    <property type="project" value="TreeGrafter"/>
</dbReference>
<dbReference type="SUPFAM" id="SSF109709">
    <property type="entry name" value="KorB DNA-binding domain-like"/>
    <property type="match status" value="1"/>
</dbReference>
<protein>
    <recommendedName>
        <fullName evidence="4">ParB-like N-terminal domain-containing protein</fullName>
    </recommendedName>
</protein>
<comment type="caution">
    <text evidence="5">The sequence shown here is derived from an EMBL/GenBank/DDBJ whole genome shotgun (WGS) entry which is preliminary data.</text>
</comment>
<dbReference type="Pfam" id="PF02195">
    <property type="entry name" value="ParB_N"/>
    <property type="match status" value="1"/>
</dbReference>
<dbReference type="SMART" id="SM00470">
    <property type="entry name" value="ParB"/>
    <property type="match status" value="1"/>
</dbReference>
<evidence type="ECO:0000259" key="4">
    <source>
        <dbReference type="SMART" id="SM00470"/>
    </source>
</evidence>
<dbReference type="CDD" id="cd16393">
    <property type="entry name" value="SPO0J_N"/>
    <property type="match status" value="1"/>
</dbReference>
<dbReference type="InterPro" id="IPR004437">
    <property type="entry name" value="ParB/RepB/Spo0J"/>
</dbReference>
<dbReference type="Gene3D" id="1.10.10.2830">
    <property type="match status" value="1"/>
</dbReference>
<dbReference type="NCBIfam" id="TIGR00180">
    <property type="entry name" value="parB_part"/>
    <property type="match status" value="1"/>
</dbReference>
<dbReference type="InterPro" id="IPR041468">
    <property type="entry name" value="HTH_ParB/Spo0J"/>
</dbReference>
<dbReference type="Pfam" id="PF17762">
    <property type="entry name" value="HTH_ParB"/>
    <property type="match status" value="1"/>
</dbReference>
<evidence type="ECO:0000313" key="5">
    <source>
        <dbReference type="EMBL" id="KRP33434.1"/>
    </source>
</evidence>
<comment type="similarity">
    <text evidence="1">Belongs to the ParB family.</text>
</comment>